<feature type="region of interest" description="Disordered" evidence="1">
    <location>
        <begin position="436"/>
        <end position="455"/>
    </location>
</feature>
<evidence type="ECO:0000313" key="3">
    <source>
        <dbReference type="EMBL" id="KIV92160.1"/>
    </source>
</evidence>
<dbReference type="HOGENOM" id="CLU_036837_0_0_1"/>
<dbReference type="RefSeq" id="XP_016223734.1">
    <property type="nucleotide sequence ID" value="XM_016371441.1"/>
</dbReference>
<protein>
    <recommendedName>
        <fullName evidence="2">AB hydrolase-1 domain-containing protein</fullName>
    </recommendedName>
</protein>
<dbReference type="OMA" id="LHMINTF"/>
<dbReference type="Pfam" id="PF12697">
    <property type="entry name" value="Abhydrolase_6"/>
    <property type="match status" value="1"/>
</dbReference>
<dbReference type="OrthoDB" id="94039at2759"/>
<feature type="domain" description="AB hydrolase-1" evidence="2">
    <location>
        <begin position="91"/>
        <end position="392"/>
    </location>
</feature>
<evidence type="ECO:0000313" key="4">
    <source>
        <dbReference type="Proteomes" id="UP000054302"/>
    </source>
</evidence>
<dbReference type="InterPro" id="IPR029058">
    <property type="entry name" value="AB_hydrolase_fold"/>
</dbReference>
<accession>A0A0D1WSJ5</accession>
<proteinExistence type="predicted"/>
<feature type="compositionally biased region" description="Basic and acidic residues" evidence="1">
    <location>
        <begin position="240"/>
        <end position="252"/>
    </location>
</feature>
<dbReference type="AlphaFoldDB" id="A0A0D1WSJ5"/>
<dbReference type="GeneID" id="27324466"/>
<name>A0A0D1WSJ5_EXOME</name>
<dbReference type="SUPFAM" id="SSF53474">
    <property type="entry name" value="alpha/beta-Hydrolases"/>
    <property type="match status" value="1"/>
</dbReference>
<keyword evidence="4" id="KW-1185">Reference proteome</keyword>
<dbReference type="STRING" id="212818.A0A0D1WSJ5"/>
<evidence type="ECO:0000256" key="1">
    <source>
        <dbReference type="SAM" id="MobiDB-lite"/>
    </source>
</evidence>
<sequence length="455" mass="51265">MSSCKFSIVKHKIPCQYIREYPHALAESEQDTLYLSVNQYVPRNNPNPQPGDVTIVAAHANGIPKELYEPLWDDLLAESEAKQNDRAGNRFRIRSIWIADVASQGESSHINQALLGNDPSWSDHARDLLHMINLKRSEMPPPLVGIGHSFGGAQMVDLSLIHPRLLSTVILLDPVIQMRTSEIDPNALQGPVVSSTWRRDVWESREVAAASFRKSKFYQAWDCRVLDLWIKHGLREVEEEEENHHQKSEKESSPTPKPKPKPKPVTLSTSIAQEVWVFLRPNYGGSGEKGHPINRITHADVHPDAPINYPFYRPEPARIFKSLPHLRPSALYLLATDSYVSGVDPTFDRQKIQSTGTGVGGSGGVEQGRVKAVEMKNTGHMIPLERPTQTARLVAEWVGIEVGRWKDSQEEWNSMWKAKSLKEKQSLDSTWKDWMGGRPGAKRSVIQQKGEKAKI</sequence>
<dbReference type="EMBL" id="KN847523">
    <property type="protein sequence ID" value="KIV92160.1"/>
    <property type="molecule type" value="Genomic_DNA"/>
</dbReference>
<dbReference type="VEuPathDB" id="FungiDB:PV10_06621"/>
<organism evidence="3 4">
    <name type="scientific">Exophiala mesophila</name>
    <name type="common">Black yeast-like fungus</name>
    <dbReference type="NCBI Taxonomy" id="212818"/>
    <lineage>
        <taxon>Eukaryota</taxon>
        <taxon>Fungi</taxon>
        <taxon>Dikarya</taxon>
        <taxon>Ascomycota</taxon>
        <taxon>Pezizomycotina</taxon>
        <taxon>Eurotiomycetes</taxon>
        <taxon>Chaetothyriomycetidae</taxon>
        <taxon>Chaetothyriales</taxon>
        <taxon>Herpotrichiellaceae</taxon>
        <taxon>Exophiala</taxon>
    </lineage>
</organism>
<dbReference type="Gene3D" id="3.40.50.1820">
    <property type="entry name" value="alpha/beta hydrolase"/>
    <property type="match status" value="1"/>
</dbReference>
<dbReference type="Proteomes" id="UP000054302">
    <property type="component" value="Unassembled WGS sequence"/>
</dbReference>
<reference evidence="3 4" key="1">
    <citation type="submission" date="2015-01" db="EMBL/GenBank/DDBJ databases">
        <title>The Genome Sequence of Exophiala mesophila CBS40295.</title>
        <authorList>
            <consortium name="The Broad Institute Genomics Platform"/>
            <person name="Cuomo C."/>
            <person name="de Hoog S."/>
            <person name="Gorbushina A."/>
            <person name="Stielow B."/>
            <person name="Teixiera M."/>
            <person name="Abouelleil A."/>
            <person name="Chapman S.B."/>
            <person name="Priest M."/>
            <person name="Young S.K."/>
            <person name="Wortman J."/>
            <person name="Nusbaum C."/>
            <person name="Birren B."/>
        </authorList>
    </citation>
    <scope>NUCLEOTIDE SEQUENCE [LARGE SCALE GENOMIC DNA]</scope>
    <source>
        <strain evidence="3 4">CBS 40295</strain>
    </source>
</reference>
<gene>
    <name evidence="3" type="ORF">PV10_06621</name>
</gene>
<evidence type="ECO:0000259" key="2">
    <source>
        <dbReference type="Pfam" id="PF12697"/>
    </source>
</evidence>
<dbReference type="InterPro" id="IPR000073">
    <property type="entry name" value="AB_hydrolase_1"/>
</dbReference>
<feature type="region of interest" description="Disordered" evidence="1">
    <location>
        <begin position="240"/>
        <end position="266"/>
    </location>
</feature>